<dbReference type="InterPro" id="IPR002401">
    <property type="entry name" value="Cyt_P450_E_grp-I"/>
</dbReference>
<evidence type="ECO:0000256" key="11">
    <source>
        <dbReference type="RuleBase" id="RU000461"/>
    </source>
</evidence>
<evidence type="ECO:0000256" key="5">
    <source>
        <dbReference type="ARBA" id="ARBA00022723"/>
    </source>
</evidence>
<sequence>MDKLDTDELNLPWSCSLYLTLLLLLLVPAGMHIVSRKLRRRRENAGTDGLRLPPGPWRLPIIGSLHHLAMNRHRKVVHRALADLARRCDDLAPLMYLRLGELPVVVASTPDAAREVLKTHDAAFSTRAMSAAWRHLRGICTLELLSAKRVRSFRPIREEQVARLVGAVAAAAAAAAPSGEPVNVRRLIGGPMTDLALRAIMGEHCLISGGGREEFLETLGEAAEKCSGFGVADLFPSSRLLRAVGTAATSTVRDVKLLSAKLYDMVGRAIEQHQEHADDGGAHGDRECLLSTLLRIPKEGDNNDDGGDLTMANVKAVILDMFAGGSETTSTTLEWAMSELVRNPEVMQKAQAEIRHALQGKSRVTEDDLINLRYPKNIIKETLRLHPLASLLVPRECQESCKILGYDIPKGTILIVNVWAIGRDHRYWDDAEVFIPERFEDTTIDFKGTNFEFIPFGAGRRMCPGMTFAHATIELALTALLYHFDWHLPHGVTHDGMDMEEQFSVTVSRKRDLYLHPIQHMGVEEI</sequence>
<evidence type="ECO:0000256" key="7">
    <source>
        <dbReference type="ARBA" id="ARBA00023002"/>
    </source>
</evidence>
<evidence type="ECO:0000256" key="1">
    <source>
        <dbReference type="ARBA" id="ARBA00004141"/>
    </source>
</evidence>
<dbReference type="PROSITE" id="PS00086">
    <property type="entry name" value="CYTOCHROME_P450"/>
    <property type="match status" value="1"/>
</dbReference>
<dbReference type="PANTHER" id="PTHR47955:SF21">
    <property type="entry name" value="OS06G0642300 PROTEIN"/>
    <property type="match status" value="1"/>
</dbReference>
<keyword evidence="12" id="KW-0472">Membrane</keyword>
<evidence type="ECO:0000256" key="4">
    <source>
        <dbReference type="ARBA" id="ARBA00022692"/>
    </source>
</evidence>
<dbReference type="AlphaFoldDB" id="A0A0E0D3G6"/>
<dbReference type="eggNOG" id="KOG0156">
    <property type="taxonomic scope" value="Eukaryota"/>
</dbReference>
<keyword evidence="9 11" id="KW-0503">Monooxygenase</keyword>
<keyword evidence="4 12" id="KW-0812">Transmembrane</keyword>
<evidence type="ECO:0000256" key="2">
    <source>
        <dbReference type="ARBA" id="ARBA00010617"/>
    </source>
</evidence>
<evidence type="ECO:0000256" key="8">
    <source>
        <dbReference type="ARBA" id="ARBA00023004"/>
    </source>
</evidence>
<dbReference type="Gramene" id="OMERI03G22850.1">
    <property type="protein sequence ID" value="OMERI03G22850.1"/>
    <property type="gene ID" value="OMERI03G22850"/>
</dbReference>
<dbReference type="PRINTS" id="PR00385">
    <property type="entry name" value="P450"/>
</dbReference>
<keyword evidence="8 10" id="KW-0408">Iron</keyword>
<dbReference type="GO" id="GO:0016705">
    <property type="term" value="F:oxidoreductase activity, acting on paired donors, with incorporation or reduction of molecular oxygen"/>
    <property type="evidence" value="ECO:0007669"/>
    <property type="project" value="InterPro"/>
</dbReference>
<name>A0A0E0D3G6_9ORYZ</name>
<keyword evidence="14" id="KW-1185">Reference proteome</keyword>
<comment type="cofactor">
    <cofactor evidence="10">
        <name>heme</name>
        <dbReference type="ChEBI" id="CHEBI:30413"/>
    </cofactor>
</comment>
<dbReference type="FunFam" id="1.10.630.10:FF:000043">
    <property type="entry name" value="Cytochrome P450 99A2"/>
    <property type="match status" value="1"/>
</dbReference>
<dbReference type="HOGENOM" id="CLU_001570_4_1_1"/>
<dbReference type="GO" id="GO:0005506">
    <property type="term" value="F:iron ion binding"/>
    <property type="evidence" value="ECO:0007669"/>
    <property type="project" value="InterPro"/>
</dbReference>
<dbReference type="Gene3D" id="1.10.630.10">
    <property type="entry name" value="Cytochrome P450"/>
    <property type="match status" value="1"/>
</dbReference>
<keyword evidence="3 10" id="KW-0349">Heme</keyword>
<dbReference type="STRING" id="40149.A0A0E0D3G6"/>
<dbReference type="CDD" id="cd11072">
    <property type="entry name" value="CYP71-like"/>
    <property type="match status" value="1"/>
</dbReference>
<keyword evidence="7 11" id="KW-0560">Oxidoreductase</keyword>
<dbReference type="GO" id="GO:0004497">
    <property type="term" value="F:monooxygenase activity"/>
    <property type="evidence" value="ECO:0007669"/>
    <property type="project" value="UniProtKB-KW"/>
</dbReference>
<evidence type="ECO:0008006" key="15">
    <source>
        <dbReference type="Google" id="ProtNLM"/>
    </source>
</evidence>
<dbReference type="GO" id="GO:0020037">
    <property type="term" value="F:heme binding"/>
    <property type="evidence" value="ECO:0007669"/>
    <property type="project" value="InterPro"/>
</dbReference>
<dbReference type="Proteomes" id="UP000008021">
    <property type="component" value="Chromosome 3"/>
</dbReference>
<dbReference type="Pfam" id="PF00067">
    <property type="entry name" value="p450"/>
    <property type="match status" value="1"/>
</dbReference>
<reference evidence="13" key="1">
    <citation type="submission" date="2015-04" db="UniProtKB">
        <authorList>
            <consortium name="EnsemblPlants"/>
        </authorList>
    </citation>
    <scope>IDENTIFICATION</scope>
</reference>
<feature type="transmembrane region" description="Helical" evidence="12">
    <location>
        <begin position="16"/>
        <end position="34"/>
    </location>
</feature>
<evidence type="ECO:0000256" key="3">
    <source>
        <dbReference type="ARBA" id="ARBA00022617"/>
    </source>
</evidence>
<evidence type="ECO:0000313" key="14">
    <source>
        <dbReference type="Proteomes" id="UP000008021"/>
    </source>
</evidence>
<keyword evidence="6 12" id="KW-1133">Transmembrane helix</keyword>
<evidence type="ECO:0000256" key="12">
    <source>
        <dbReference type="SAM" id="Phobius"/>
    </source>
</evidence>
<dbReference type="EnsemblPlants" id="OMERI03G22850.1">
    <property type="protein sequence ID" value="OMERI03G22850.1"/>
    <property type="gene ID" value="OMERI03G22850"/>
</dbReference>
<organism evidence="13">
    <name type="scientific">Oryza meridionalis</name>
    <dbReference type="NCBI Taxonomy" id="40149"/>
    <lineage>
        <taxon>Eukaryota</taxon>
        <taxon>Viridiplantae</taxon>
        <taxon>Streptophyta</taxon>
        <taxon>Embryophyta</taxon>
        <taxon>Tracheophyta</taxon>
        <taxon>Spermatophyta</taxon>
        <taxon>Magnoliopsida</taxon>
        <taxon>Liliopsida</taxon>
        <taxon>Poales</taxon>
        <taxon>Poaceae</taxon>
        <taxon>BOP clade</taxon>
        <taxon>Oryzoideae</taxon>
        <taxon>Oryzeae</taxon>
        <taxon>Oryzinae</taxon>
        <taxon>Oryza</taxon>
    </lineage>
</organism>
<evidence type="ECO:0000256" key="10">
    <source>
        <dbReference type="PIRSR" id="PIRSR602401-1"/>
    </source>
</evidence>
<comment type="similarity">
    <text evidence="2 11">Belongs to the cytochrome P450 family.</text>
</comment>
<keyword evidence="5 10" id="KW-0479">Metal-binding</keyword>
<protein>
    <recommendedName>
        <fullName evidence="15">Cytochrome P450</fullName>
    </recommendedName>
</protein>
<dbReference type="InterPro" id="IPR017972">
    <property type="entry name" value="Cyt_P450_CS"/>
</dbReference>
<feature type="binding site" description="axial binding residue" evidence="10">
    <location>
        <position position="463"/>
    </location>
    <ligand>
        <name>heme</name>
        <dbReference type="ChEBI" id="CHEBI:30413"/>
    </ligand>
    <ligandPart>
        <name>Fe</name>
        <dbReference type="ChEBI" id="CHEBI:18248"/>
    </ligandPart>
</feature>
<dbReference type="PANTHER" id="PTHR47955">
    <property type="entry name" value="CYTOCHROME P450 FAMILY 71 PROTEIN"/>
    <property type="match status" value="1"/>
</dbReference>
<dbReference type="GO" id="GO:0016020">
    <property type="term" value="C:membrane"/>
    <property type="evidence" value="ECO:0007669"/>
    <property type="project" value="UniProtKB-SubCell"/>
</dbReference>
<reference evidence="13" key="2">
    <citation type="submission" date="2018-05" db="EMBL/GenBank/DDBJ databases">
        <title>OmerRS3 (Oryza meridionalis Reference Sequence Version 3).</title>
        <authorList>
            <person name="Zhang J."/>
            <person name="Kudrna D."/>
            <person name="Lee S."/>
            <person name="Talag J."/>
            <person name="Welchert J."/>
            <person name="Wing R.A."/>
        </authorList>
    </citation>
    <scope>NUCLEOTIDE SEQUENCE [LARGE SCALE GENOMIC DNA]</scope>
    <source>
        <strain evidence="13">cv. OR44</strain>
    </source>
</reference>
<proteinExistence type="inferred from homology"/>
<dbReference type="InterPro" id="IPR036396">
    <property type="entry name" value="Cyt_P450_sf"/>
</dbReference>
<evidence type="ECO:0000256" key="9">
    <source>
        <dbReference type="ARBA" id="ARBA00023033"/>
    </source>
</evidence>
<dbReference type="PRINTS" id="PR00463">
    <property type="entry name" value="EP450I"/>
</dbReference>
<comment type="subcellular location">
    <subcellularLocation>
        <location evidence="1">Membrane</location>
        <topology evidence="1">Multi-pass membrane protein</topology>
    </subcellularLocation>
</comment>
<dbReference type="InterPro" id="IPR001128">
    <property type="entry name" value="Cyt_P450"/>
</dbReference>
<dbReference type="SUPFAM" id="SSF48264">
    <property type="entry name" value="Cytochrome P450"/>
    <property type="match status" value="1"/>
</dbReference>
<evidence type="ECO:0000256" key="6">
    <source>
        <dbReference type="ARBA" id="ARBA00022989"/>
    </source>
</evidence>
<accession>A0A0E0D3G6</accession>
<evidence type="ECO:0000313" key="13">
    <source>
        <dbReference type="EnsemblPlants" id="OMERI03G22850.1"/>
    </source>
</evidence>